<dbReference type="AlphaFoldDB" id="A0A1Y2FPZ7"/>
<organism evidence="1 2">
    <name type="scientific">Leucosporidium creatinivorum</name>
    <dbReference type="NCBI Taxonomy" id="106004"/>
    <lineage>
        <taxon>Eukaryota</taxon>
        <taxon>Fungi</taxon>
        <taxon>Dikarya</taxon>
        <taxon>Basidiomycota</taxon>
        <taxon>Pucciniomycotina</taxon>
        <taxon>Microbotryomycetes</taxon>
        <taxon>Leucosporidiales</taxon>
        <taxon>Leucosporidium</taxon>
    </lineage>
</organism>
<dbReference type="InParanoid" id="A0A1Y2FPZ7"/>
<accession>A0A1Y2FPZ7</accession>
<proteinExistence type="predicted"/>
<protein>
    <submittedName>
        <fullName evidence="1">Uncharacterized protein</fullName>
    </submittedName>
</protein>
<name>A0A1Y2FPZ7_9BASI</name>
<sequence>MPELRDRIPKLYGVWKSENGEGIGMGEEKEKDTMLLLMECGGKSIERFEDLSLSQRIFLYSTLKSLHYAGFEHHGFLPSQFEERRCRGEDTCVELINARKSLHICVEG</sequence>
<keyword evidence="2" id="KW-1185">Reference proteome</keyword>
<evidence type="ECO:0000313" key="2">
    <source>
        <dbReference type="Proteomes" id="UP000193467"/>
    </source>
</evidence>
<dbReference type="Proteomes" id="UP000193467">
    <property type="component" value="Unassembled WGS sequence"/>
</dbReference>
<evidence type="ECO:0000313" key="1">
    <source>
        <dbReference type="EMBL" id="ORY85404.1"/>
    </source>
</evidence>
<gene>
    <name evidence="1" type="ORF">BCR35DRAFT_54705</name>
</gene>
<reference evidence="1 2" key="1">
    <citation type="submission" date="2016-07" db="EMBL/GenBank/DDBJ databases">
        <title>Pervasive Adenine N6-methylation of Active Genes in Fungi.</title>
        <authorList>
            <consortium name="DOE Joint Genome Institute"/>
            <person name="Mondo S.J."/>
            <person name="Dannebaum R.O."/>
            <person name="Kuo R.C."/>
            <person name="Labutti K."/>
            <person name="Haridas S."/>
            <person name="Kuo A."/>
            <person name="Salamov A."/>
            <person name="Ahrendt S.R."/>
            <person name="Lipzen A."/>
            <person name="Sullivan W."/>
            <person name="Andreopoulos W.B."/>
            <person name="Clum A."/>
            <person name="Lindquist E."/>
            <person name="Daum C."/>
            <person name="Ramamoorthy G.K."/>
            <person name="Gryganskyi A."/>
            <person name="Culley D."/>
            <person name="Magnuson J.K."/>
            <person name="James T.Y."/>
            <person name="O'Malley M.A."/>
            <person name="Stajich J.E."/>
            <person name="Spatafora J.W."/>
            <person name="Visel A."/>
            <person name="Grigoriev I.V."/>
        </authorList>
    </citation>
    <scope>NUCLEOTIDE SEQUENCE [LARGE SCALE GENOMIC DNA]</scope>
    <source>
        <strain evidence="1 2">62-1032</strain>
    </source>
</reference>
<dbReference type="EMBL" id="MCGR01000016">
    <property type="protein sequence ID" value="ORY85404.1"/>
    <property type="molecule type" value="Genomic_DNA"/>
</dbReference>
<comment type="caution">
    <text evidence="1">The sequence shown here is derived from an EMBL/GenBank/DDBJ whole genome shotgun (WGS) entry which is preliminary data.</text>
</comment>